<reference evidence="1" key="1">
    <citation type="submission" date="2020-11" db="EMBL/GenBank/DDBJ databases">
        <authorList>
            <person name="Kim M.K."/>
        </authorList>
    </citation>
    <scope>NUCLEOTIDE SEQUENCE</scope>
    <source>
        <strain evidence="1">BT350</strain>
    </source>
</reference>
<dbReference type="RefSeq" id="WP_196273551.1">
    <property type="nucleotide sequence ID" value="NZ_JADQDO010000016.1"/>
</dbReference>
<gene>
    <name evidence="1" type="ORF">I2H38_19520</name>
</gene>
<proteinExistence type="predicted"/>
<evidence type="ECO:0000313" key="2">
    <source>
        <dbReference type="Proteomes" id="UP000599312"/>
    </source>
</evidence>
<dbReference type="AlphaFoldDB" id="A0A931BXC1"/>
<dbReference type="EMBL" id="JADQDO010000016">
    <property type="protein sequence ID" value="MBF9235555.1"/>
    <property type="molecule type" value="Genomic_DNA"/>
</dbReference>
<sequence length="89" mass="10187">MNILDPRFKYIPACRTNIMDRFRSAGFVPPSELRRVMPSAEERLRQLRADLDRMAEFKKVGSATLVMMDADEFEACLAEADGFTRKVDA</sequence>
<evidence type="ECO:0000313" key="1">
    <source>
        <dbReference type="EMBL" id="MBF9235555.1"/>
    </source>
</evidence>
<protein>
    <submittedName>
        <fullName evidence="1">Uncharacterized protein</fullName>
    </submittedName>
</protein>
<name>A0A931BXC1_9HYPH</name>
<keyword evidence="2" id="KW-1185">Reference proteome</keyword>
<comment type="caution">
    <text evidence="1">The sequence shown here is derived from an EMBL/GenBank/DDBJ whole genome shotgun (WGS) entry which is preliminary data.</text>
</comment>
<accession>A0A931BXC1</accession>
<organism evidence="1 2">
    <name type="scientific">Microvirga alba</name>
    <dbReference type="NCBI Taxonomy" id="2791025"/>
    <lineage>
        <taxon>Bacteria</taxon>
        <taxon>Pseudomonadati</taxon>
        <taxon>Pseudomonadota</taxon>
        <taxon>Alphaproteobacteria</taxon>
        <taxon>Hyphomicrobiales</taxon>
        <taxon>Methylobacteriaceae</taxon>
        <taxon>Microvirga</taxon>
    </lineage>
</organism>
<dbReference type="Proteomes" id="UP000599312">
    <property type="component" value="Unassembled WGS sequence"/>
</dbReference>